<organism evidence="2 3">
    <name type="scientific">Candidatus Nomurabacteria bacterium GW2011_GWB1_35_20</name>
    <dbReference type="NCBI Taxonomy" id="1618740"/>
    <lineage>
        <taxon>Bacteria</taxon>
        <taxon>Candidatus Nomuraibacteriota</taxon>
    </lineage>
</organism>
<dbReference type="Proteomes" id="UP000034923">
    <property type="component" value="Unassembled WGS sequence"/>
</dbReference>
<feature type="compositionally biased region" description="Basic and acidic residues" evidence="1">
    <location>
        <begin position="1"/>
        <end position="10"/>
    </location>
</feature>
<sequence length="94" mass="11109">MNKSENREQILSRNESISEYGKQESEEKETLKYLGEEYWIEIKGTTKRMKKKENGNIFTSTKDYHNFFIKDGILYGKMMGNKEPEAVEFVQIDS</sequence>
<dbReference type="EMBL" id="LBQE01000013">
    <property type="protein sequence ID" value="KKP72111.1"/>
    <property type="molecule type" value="Genomic_DNA"/>
</dbReference>
<feature type="region of interest" description="Disordered" evidence="1">
    <location>
        <begin position="1"/>
        <end position="26"/>
    </location>
</feature>
<dbReference type="AlphaFoldDB" id="A0A0G0C7K2"/>
<reference evidence="2 3" key="1">
    <citation type="journal article" date="2015" name="Nature">
        <title>rRNA introns, odd ribosomes, and small enigmatic genomes across a large radiation of phyla.</title>
        <authorList>
            <person name="Brown C.T."/>
            <person name="Hug L.A."/>
            <person name="Thomas B.C."/>
            <person name="Sharon I."/>
            <person name="Castelle C.J."/>
            <person name="Singh A."/>
            <person name="Wilkins M.J."/>
            <person name="Williams K.H."/>
            <person name="Banfield J.F."/>
        </authorList>
    </citation>
    <scope>NUCLEOTIDE SEQUENCE [LARGE SCALE GENOMIC DNA]</scope>
</reference>
<accession>A0A0G0C7K2</accession>
<name>A0A0G0C7K2_9BACT</name>
<proteinExistence type="predicted"/>
<gene>
    <name evidence="2" type="ORF">UR70_C0013G0024</name>
</gene>
<evidence type="ECO:0000313" key="3">
    <source>
        <dbReference type="Proteomes" id="UP000034923"/>
    </source>
</evidence>
<evidence type="ECO:0000256" key="1">
    <source>
        <dbReference type="SAM" id="MobiDB-lite"/>
    </source>
</evidence>
<protein>
    <submittedName>
        <fullName evidence="2">Uncharacterized protein</fullName>
    </submittedName>
</protein>
<evidence type="ECO:0000313" key="2">
    <source>
        <dbReference type="EMBL" id="KKP72111.1"/>
    </source>
</evidence>
<comment type="caution">
    <text evidence="2">The sequence shown here is derived from an EMBL/GenBank/DDBJ whole genome shotgun (WGS) entry which is preliminary data.</text>
</comment>